<evidence type="ECO:0000256" key="2">
    <source>
        <dbReference type="ARBA" id="ARBA00023015"/>
    </source>
</evidence>
<reference evidence="6" key="1">
    <citation type="submission" date="2022-08" db="EMBL/GenBank/DDBJ databases">
        <title>Alicyclobacillus fastidiosus DSM 17978, complete genome.</title>
        <authorList>
            <person name="Wang Q."/>
            <person name="Cai R."/>
            <person name="Wang Z."/>
        </authorList>
    </citation>
    <scope>NUCLEOTIDE SEQUENCE</scope>
    <source>
        <strain evidence="6">DSM 17978</strain>
    </source>
</reference>
<evidence type="ECO:0000313" key="7">
    <source>
        <dbReference type="Proteomes" id="UP001164761"/>
    </source>
</evidence>
<dbReference type="InterPro" id="IPR036390">
    <property type="entry name" value="WH_DNA-bd_sf"/>
</dbReference>
<evidence type="ECO:0000256" key="4">
    <source>
        <dbReference type="ARBA" id="ARBA00023163"/>
    </source>
</evidence>
<keyword evidence="3" id="KW-0238">DNA-binding</keyword>
<dbReference type="PANTHER" id="PTHR30126:SF94">
    <property type="entry name" value="LYSR FAMILY TRANSCRIPTIONAL REGULATOR"/>
    <property type="match status" value="1"/>
</dbReference>
<evidence type="ECO:0000256" key="3">
    <source>
        <dbReference type="ARBA" id="ARBA00023125"/>
    </source>
</evidence>
<dbReference type="SUPFAM" id="SSF53850">
    <property type="entry name" value="Periplasmic binding protein-like II"/>
    <property type="match status" value="1"/>
</dbReference>
<gene>
    <name evidence="6" type="ORF">NZD89_25960</name>
</gene>
<dbReference type="Gene3D" id="1.10.10.10">
    <property type="entry name" value="Winged helix-like DNA-binding domain superfamily/Winged helix DNA-binding domain"/>
    <property type="match status" value="1"/>
</dbReference>
<name>A0ABY6ZFV4_9BACL</name>
<proteinExistence type="inferred from homology"/>
<evidence type="ECO:0000256" key="1">
    <source>
        <dbReference type="ARBA" id="ARBA00009437"/>
    </source>
</evidence>
<sequence length="304" mass="34277">MDTPLNLHHLHLFCTVVECRSFSKAAQVLMMTQPAVSSQIKSLEQSLSTILLERTGKELQLTEAGAQVYDSAKKIMALEHGLRATVKELNSGQVGHVSIATNRPFGRYLLPKLLSKFIADHPRSEVSIQYADTLRICELVLDEVVDIGVVSSDDHQFKHSKLHIRFLHSDEWCLVSSARAPWTALPLLQVLEAAPLVSSLEDSTNWRETKYILDSLQLTDAQYRVCVRLDDIESIKAMVAEGSGVAFLPRSCIQTQLSQAEFAEIELPLKSNPHLTFWIITKPKRQVRPTVDQFIHLLTTHFRE</sequence>
<dbReference type="Gene3D" id="3.40.190.290">
    <property type="match status" value="1"/>
</dbReference>
<dbReference type="EMBL" id="CP104067">
    <property type="protein sequence ID" value="WAH41620.1"/>
    <property type="molecule type" value="Genomic_DNA"/>
</dbReference>
<dbReference type="Proteomes" id="UP001164761">
    <property type="component" value="Chromosome"/>
</dbReference>
<accession>A0ABY6ZFV4</accession>
<feature type="domain" description="HTH lysR-type" evidence="5">
    <location>
        <begin position="5"/>
        <end position="62"/>
    </location>
</feature>
<dbReference type="CDD" id="cd05466">
    <property type="entry name" value="PBP2_LTTR_substrate"/>
    <property type="match status" value="1"/>
</dbReference>
<dbReference type="PROSITE" id="PS50931">
    <property type="entry name" value="HTH_LYSR"/>
    <property type="match status" value="1"/>
</dbReference>
<dbReference type="Pfam" id="PF00126">
    <property type="entry name" value="HTH_1"/>
    <property type="match status" value="1"/>
</dbReference>
<evidence type="ECO:0000313" key="6">
    <source>
        <dbReference type="EMBL" id="WAH41620.1"/>
    </source>
</evidence>
<dbReference type="InterPro" id="IPR005119">
    <property type="entry name" value="LysR_subst-bd"/>
</dbReference>
<comment type="similarity">
    <text evidence="1">Belongs to the LysR transcriptional regulatory family.</text>
</comment>
<protein>
    <submittedName>
        <fullName evidence="6">LysR family transcriptional regulator</fullName>
    </submittedName>
</protein>
<dbReference type="SUPFAM" id="SSF46785">
    <property type="entry name" value="Winged helix' DNA-binding domain"/>
    <property type="match status" value="1"/>
</dbReference>
<keyword evidence="4" id="KW-0804">Transcription</keyword>
<organism evidence="6 7">
    <name type="scientific">Alicyclobacillus fastidiosus</name>
    <dbReference type="NCBI Taxonomy" id="392011"/>
    <lineage>
        <taxon>Bacteria</taxon>
        <taxon>Bacillati</taxon>
        <taxon>Bacillota</taxon>
        <taxon>Bacilli</taxon>
        <taxon>Bacillales</taxon>
        <taxon>Alicyclobacillaceae</taxon>
        <taxon>Alicyclobacillus</taxon>
    </lineage>
</organism>
<dbReference type="RefSeq" id="WP_268005528.1">
    <property type="nucleotide sequence ID" value="NZ_BSUT01000001.1"/>
</dbReference>
<dbReference type="PANTHER" id="PTHR30126">
    <property type="entry name" value="HTH-TYPE TRANSCRIPTIONAL REGULATOR"/>
    <property type="match status" value="1"/>
</dbReference>
<dbReference type="Pfam" id="PF03466">
    <property type="entry name" value="LysR_substrate"/>
    <property type="match status" value="1"/>
</dbReference>
<keyword evidence="7" id="KW-1185">Reference proteome</keyword>
<dbReference type="InterPro" id="IPR000847">
    <property type="entry name" value="LysR_HTH_N"/>
</dbReference>
<dbReference type="InterPro" id="IPR036388">
    <property type="entry name" value="WH-like_DNA-bd_sf"/>
</dbReference>
<dbReference type="PRINTS" id="PR00039">
    <property type="entry name" value="HTHLYSR"/>
</dbReference>
<keyword evidence="2" id="KW-0805">Transcription regulation</keyword>
<evidence type="ECO:0000259" key="5">
    <source>
        <dbReference type="PROSITE" id="PS50931"/>
    </source>
</evidence>